<sequence>MYQYILPSGTRADASQSSCHAQLTN</sequence>
<evidence type="ECO:0000256" key="1">
    <source>
        <dbReference type="SAM" id="MobiDB-lite"/>
    </source>
</evidence>
<evidence type="ECO:0000313" key="2">
    <source>
        <dbReference type="EMBL" id="SUZ64977.1"/>
    </source>
</evidence>
<dbReference type="EMBL" id="UINC01000948">
    <property type="protein sequence ID" value="SUZ64977.1"/>
    <property type="molecule type" value="Genomic_DNA"/>
</dbReference>
<accession>A0A381PFG5</accession>
<feature type="compositionally biased region" description="Polar residues" evidence="1">
    <location>
        <begin position="13"/>
        <end position="25"/>
    </location>
</feature>
<name>A0A381PFG5_9ZZZZ</name>
<proteinExistence type="predicted"/>
<organism evidence="2">
    <name type="scientific">marine metagenome</name>
    <dbReference type="NCBI Taxonomy" id="408172"/>
    <lineage>
        <taxon>unclassified sequences</taxon>
        <taxon>metagenomes</taxon>
        <taxon>ecological metagenomes</taxon>
    </lineage>
</organism>
<gene>
    <name evidence="2" type="ORF">METZ01_LOCUS17831</name>
</gene>
<feature type="region of interest" description="Disordered" evidence="1">
    <location>
        <begin position="1"/>
        <end position="25"/>
    </location>
</feature>
<protein>
    <submittedName>
        <fullName evidence="2">Uncharacterized protein</fullName>
    </submittedName>
</protein>
<reference evidence="2" key="1">
    <citation type="submission" date="2018-05" db="EMBL/GenBank/DDBJ databases">
        <authorList>
            <person name="Lanie J.A."/>
            <person name="Ng W.-L."/>
            <person name="Kazmierczak K.M."/>
            <person name="Andrzejewski T.M."/>
            <person name="Davidsen T.M."/>
            <person name="Wayne K.J."/>
            <person name="Tettelin H."/>
            <person name="Glass J.I."/>
            <person name="Rusch D."/>
            <person name="Podicherti R."/>
            <person name="Tsui H.-C.T."/>
            <person name="Winkler M.E."/>
        </authorList>
    </citation>
    <scope>NUCLEOTIDE SEQUENCE</scope>
</reference>
<dbReference type="AlphaFoldDB" id="A0A381PFG5"/>